<proteinExistence type="predicted"/>
<name>A0AA37T253_9GAMM</name>
<gene>
    <name evidence="1" type="ORF">GCM10007877_02930</name>
</gene>
<comment type="caution">
    <text evidence="1">The sequence shown here is derived from an EMBL/GenBank/DDBJ whole genome shotgun (WGS) entry which is preliminary data.</text>
</comment>
<dbReference type="Proteomes" id="UP001156870">
    <property type="component" value="Unassembled WGS sequence"/>
</dbReference>
<organism evidence="1 2">
    <name type="scientific">Marinibactrum halimedae</name>
    <dbReference type="NCBI Taxonomy" id="1444977"/>
    <lineage>
        <taxon>Bacteria</taxon>
        <taxon>Pseudomonadati</taxon>
        <taxon>Pseudomonadota</taxon>
        <taxon>Gammaproteobacteria</taxon>
        <taxon>Cellvibrionales</taxon>
        <taxon>Cellvibrionaceae</taxon>
        <taxon>Marinibactrum</taxon>
    </lineage>
</organism>
<protein>
    <submittedName>
        <fullName evidence="1">Uncharacterized protein</fullName>
    </submittedName>
</protein>
<dbReference type="AlphaFoldDB" id="A0AA37T253"/>
<accession>A0AA37T253</accession>
<sequence length="67" mass="7476">MRLFSTAPIATPTTEIAFLITIIDRTIIVMDSVERQKNVSNQNVISGYCVIARALSQLEVSHKLDIE</sequence>
<evidence type="ECO:0000313" key="1">
    <source>
        <dbReference type="EMBL" id="GLS24579.1"/>
    </source>
</evidence>
<evidence type="ECO:0000313" key="2">
    <source>
        <dbReference type="Proteomes" id="UP001156870"/>
    </source>
</evidence>
<reference evidence="1 2" key="1">
    <citation type="journal article" date="2014" name="Int. J. Syst. Evol. Microbiol.">
        <title>Complete genome sequence of Corynebacterium casei LMG S-19264T (=DSM 44701T), isolated from a smear-ripened cheese.</title>
        <authorList>
            <consortium name="US DOE Joint Genome Institute (JGI-PGF)"/>
            <person name="Walter F."/>
            <person name="Albersmeier A."/>
            <person name="Kalinowski J."/>
            <person name="Ruckert C."/>
        </authorList>
    </citation>
    <scope>NUCLEOTIDE SEQUENCE [LARGE SCALE GENOMIC DNA]</scope>
    <source>
        <strain evidence="1 2">NBRC 110095</strain>
    </source>
</reference>
<keyword evidence="2" id="KW-1185">Reference proteome</keyword>
<dbReference type="EMBL" id="BSPD01000011">
    <property type="protein sequence ID" value="GLS24579.1"/>
    <property type="molecule type" value="Genomic_DNA"/>
</dbReference>